<dbReference type="Pfam" id="PF00990">
    <property type="entry name" value="GGDEF"/>
    <property type="match status" value="1"/>
</dbReference>
<dbReference type="Proteomes" id="UP001365405">
    <property type="component" value="Unassembled WGS sequence"/>
</dbReference>
<dbReference type="SUPFAM" id="SSF55785">
    <property type="entry name" value="PYP-like sensor domain (PAS domain)"/>
    <property type="match status" value="1"/>
</dbReference>
<name>A0ABU9CHY8_9BURK</name>
<feature type="domain" description="EAL" evidence="3">
    <location>
        <begin position="833"/>
        <end position="1088"/>
    </location>
</feature>
<dbReference type="SUPFAM" id="SSF158472">
    <property type="entry name" value="HAMP domain-like"/>
    <property type="match status" value="1"/>
</dbReference>
<dbReference type="PROSITE" id="PS50885">
    <property type="entry name" value="HAMP"/>
    <property type="match status" value="1"/>
</dbReference>
<comment type="caution">
    <text evidence="6">The sequence shown here is derived from an EMBL/GenBank/DDBJ whole genome shotgun (WGS) entry which is preliminary data.</text>
</comment>
<dbReference type="Gene3D" id="3.30.70.270">
    <property type="match status" value="1"/>
</dbReference>
<dbReference type="CDD" id="cd06225">
    <property type="entry name" value="HAMP"/>
    <property type="match status" value="1"/>
</dbReference>
<gene>
    <name evidence="6" type="ORF">AACH10_14030</name>
</gene>
<dbReference type="SUPFAM" id="SSF141868">
    <property type="entry name" value="EAL domain-like"/>
    <property type="match status" value="1"/>
</dbReference>
<feature type="transmembrane region" description="Helical" evidence="1">
    <location>
        <begin position="59"/>
        <end position="77"/>
    </location>
</feature>
<dbReference type="InterPro" id="IPR035919">
    <property type="entry name" value="EAL_sf"/>
</dbReference>
<dbReference type="RefSeq" id="WP_341411050.1">
    <property type="nucleotide sequence ID" value="NZ_JBBUTH010000007.1"/>
</dbReference>
<evidence type="ECO:0000259" key="2">
    <source>
        <dbReference type="PROSITE" id="PS50113"/>
    </source>
</evidence>
<organism evidence="6 7">
    <name type="scientific">Pseudaquabacterium inlustre</name>
    <dbReference type="NCBI Taxonomy" id="2984192"/>
    <lineage>
        <taxon>Bacteria</taxon>
        <taxon>Pseudomonadati</taxon>
        <taxon>Pseudomonadota</taxon>
        <taxon>Betaproteobacteria</taxon>
        <taxon>Burkholderiales</taxon>
        <taxon>Sphaerotilaceae</taxon>
        <taxon>Pseudaquabacterium</taxon>
    </lineage>
</organism>
<dbReference type="Pfam" id="PF00672">
    <property type="entry name" value="HAMP"/>
    <property type="match status" value="1"/>
</dbReference>
<dbReference type="InterPro" id="IPR029787">
    <property type="entry name" value="Nucleotide_cyclase"/>
</dbReference>
<dbReference type="Gene3D" id="6.10.340.10">
    <property type="match status" value="1"/>
</dbReference>
<evidence type="ECO:0000256" key="1">
    <source>
        <dbReference type="SAM" id="Phobius"/>
    </source>
</evidence>
<dbReference type="Pfam" id="PF13188">
    <property type="entry name" value="PAS_8"/>
    <property type="match status" value="1"/>
</dbReference>
<reference evidence="6 7" key="1">
    <citation type="submission" date="2024-04" db="EMBL/GenBank/DDBJ databases">
        <title>Novel species of the genus Ideonella isolated from streams.</title>
        <authorList>
            <person name="Lu H."/>
        </authorList>
    </citation>
    <scope>NUCLEOTIDE SEQUENCE [LARGE SCALE GENOMIC DNA]</scope>
    <source>
        <strain evidence="6 7">DXS22W</strain>
    </source>
</reference>
<dbReference type="InterPro" id="IPR003660">
    <property type="entry name" value="HAMP_dom"/>
</dbReference>
<dbReference type="PROSITE" id="PS50887">
    <property type="entry name" value="GGDEF"/>
    <property type="match status" value="1"/>
</dbReference>
<feature type="domain" description="HAMP" evidence="4">
    <location>
        <begin position="356"/>
        <end position="409"/>
    </location>
</feature>
<dbReference type="CDD" id="cd01949">
    <property type="entry name" value="GGDEF"/>
    <property type="match status" value="1"/>
</dbReference>
<dbReference type="InterPro" id="IPR000014">
    <property type="entry name" value="PAS"/>
</dbReference>
<dbReference type="NCBIfam" id="TIGR00254">
    <property type="entry name" value="GGDEF"/>
    <property type="match status" value="1"/>
</dbReference>
<feature type="transmembrane region" description="Helical" evidence="1">
    <location>
        <begin position="335"/>
        <end position="355"/>
    </location>
</feature>
<dbReference type="InterPro" id="IPR052155">
    <property type="entry name" value="Biofilm_reg_signaling"/>
</dbReference>
<dbReference type="PANTHER" id="PTHR44757">
    <property type="entry name" value="DIGUANYLATE CYCLASE DGCP"/>
    <property type="match status" value="1"/>
</dbReference>
<keyword evidence="1" id="KW-1133">Transmembrane helix</keyword>
<evidence type="ECO:0000313" key="7">
    <source>
        <dbReference type="Proteomes" id="UP001365405"/>
    </source>
</evidence>
<keyword evidence="1" id="KW-0812">Transmembrane</keyword>
<evidence type="ECO:0000259" key="3">
    <source>
        <dbReference type="PROSITE" id="PS50883"/>
    </source>
</evidence>
<dbReference type="InterPro" id="IPR035965">
    <property type="entry name" value="PAS-like_dom_sf"/>
</dbReference>
<evidence type="ECO:0000259" key="4">
    <source>
        <dbReference type="PROSITE" id="PS50885"/>
    </source>
</evidence>
<dbReference type="SMART" id="SM00091">
    <property type="entry name" value="PAS"/>
    <property type="match status" value="2"/>
</dbReference>
<dbReference type="PROSITE" id="PS50883">
    <property type="entry name" value="EAL"/>
    <property type="match status" value="1"/>
</dbReference>
<dbReference type="CDD" id="cd01948">
    <property type="entry name" value="EAL"/>
    <property type="match status" value="1"/>
</dbReference>
<dbReference type="PROSITE" id="PS50113">
    <property type="entry name" value="PAC"/>
    <property type="match status" value="1"/>
</dbReference>
<dbReference type="InterPro" id="IPR000700">
    <property type="entry name" value="PAS-assoc_C"/>
</dbReference>
<dbReference type="SMART" id="SM00304">
    <property type="entry name" value="HAMP"/>
    <property type="match status" value="1"/>
</dbReference>
<protein>
    <submittedName>
        <fullName evidence="6">EAL domain-containing protein</fullName>
    </submittedName>
</protein>
<dbReference type="PANTHER" id="PTHR44757:SF2">
    <property type="entry name" value="BIOFILM ARCHITECTURE MAINTENANCE PROTEIN MBAA"/>
    <property type="match status" value="1"/>
</dbReference>
<feature type="domain" description="GGDEF" evidence="5">
    <location>
        <begin position="691"/>
        <end position="824"/>
    </location>
</feature>
<sequence>MAFPDATDPSPAGDAALPSALSALGAGVTERTPAGRACEPLWRRLQRRVADLSVAQKLLLIYLLDLCAVIFISHILVREKYIAIDFARKELQGVAYVEALQPLMVASLAPLPKADARARMADAVLQADALHGQDMGATAQATAWADALRAPPPAAVARPLTAIPPAQALLTRVVNQSNLVLDPALDSYYTMSLAMLRYPQVLDLLTRTLQLLQAQPSGSVQSREAQAQLLVLQGAIVVLAADLRSDFDQAVQAGGPELQQALTPSQDQILDLVSRAELLITHAVNDGVDARDRGELIRLREDAPQTVLQAWSQVTRALSGLLQRRVDADFHRMRVHLGTAAVLLLAILGAVFWMARRITRPVQALVRLADEVRVSGDASLRLQWDSGDELGRLGRAFNDMLGEMAEQRRVQAELAGAARAAEAQRQLLEHTPVPLLVTSVPEHRVLHANAQAARWLPPGQHNPWARCLSADARRQFFQTLSDLDVVREQEVCWRTAGVEHWVLLSARRFDYQGQPAVLTTITPIGTLKQAEQRLELWAKVFEASSEGMVLLDAQRRVLSANQAFCRVGGVDELGRPALASVRLGPQALADVPAVWQEAERRGWWRGEVSLHAPDDSAAEGLPALAVVTAVRHREGALTHFILTCMDISDRKNAEESVRYLAHHDVLTGLPNRTVAEQRLREAMAQAAATGESMALLFIDLDRFKNINDSLGHHVGDAVLRTVSQRLLQAVRHGDTVSRFGGDEFVVLLHAVSDPAEAHHVAERLAATLREPIGVDGIDLICSCSVGVAMFPGEASTINELMRHADAAMYEAKADGRDRIQFFNRDVNGRVQQRLRLEMHLRQAIEQGELSLVYQPQVDGHSRRLQTVEALLRWQSQELGSVSPAEFIPVAEESRLIVPIGEWVIEQVCAQLADWRTRGVPIDSVAINLSAVQLDDDQLPAALHRSMARHGVSASALELELTESTLMERGSVQRFGQLQALRELGVRLSIDDFGTGYSSLSYLSRLPMGKLKLDRELVRHVLQEPRDLKIAHAVISLAHGLDMRVVAEGVEDEALLVRLVELGCDTIQGYHTGRPMTPALLEAWVQSSQTAPVPSAA</sequence>
<evidence type="ECO:0000313" key="6">
    <source>
        <dbReference type="EMBL" id="MEK8051366.1"/>
    </source>
</evidence>
<dbReference type="EMBL" id="JBBUTH010000007">
    <property type="protein sequence ID" value="MEK8051366.1"/>
    <property type="molecule type" value="Genomic_DNA"/>
</dbReference>
<keyword evidence="7" id="KW-1185">Reference proteome</keyword>
<dbReference type="Gene3D" id="3.20.20.450">
    <property type="entry name" value="EAL domain"/>
    <property type="match status" value="1"/>
</dbReference>
<keyword evidence="1" id="KW-0472">Membrane</keyword>
<evidence type="ECO:0000259" key="5">
    <source>
        <dbReference type="PROSITE" id="PS50887"/>
    </source>
</evidence>
<dbReference type="InterPro" id="IPR043128">
    <property type="entry name" value="Rev_trsase/Diguanyl_cyclase"/>
</dbReference>
<dbReference type="CDD" id="cd00130">
    <property type="entry name" value="PAS"/>
    <property type="match status" value="1"/>
</dbReference>
<proteinExistence type="predicted"/>
<dbReference type="InterPro" id="IPR000160">
    <property type="entry name" value="GGDEF_dom"/>
</dbReference>
<feature type="domain" description="PAC" evidence="2">
    <location>
        <begin position="604"/>
        <end position="659"/>
    </location>
</feature>
<accession>A0ABU9CHY8</accession>
<dbReference type="SMART" id="SM00052">
    <property type="entry name" value="EAL"/>
    <property type="match status" value="1"/>
</dbReference>
<dbReference type="SMART" id="SM00267">
    <property type="entry name" value="GGDEF"/>
    <property type="match status" value="1"/>
</dbReference>
<dbReference type="Gene3D" id="3.30.450.20">
    <property type="entry name" value="PAS domain"/>
    <property type="match status" value="2"/>
</dbReference>
<dbReference type="InterPro" id="IPR001633">
    <property type="entry name" value="EAL_dom"/>
</dbReference>
<dbReference type="Pfam" id="PF00563">
    <property type="entry name" value="EAL"/>
    <property type="match status" value="1"/>
</dbReference>
<dbReference type="SUPFAM" id="SSF55073">
    <property type="entry name" value="Nucleotide cyclase"/>
    <property type="match status" value="1"/>
</dbReference>